<feature type="signal peptide" evidence="1">
    <location>
        <begin position="1"/>
        <end position="20"/>
    </location>
</feature>
<dbReference type="RefSeq" id="WP_264793149.1">
    <property type="nucleotide sequence ID" value="NZ_AP026867.1"/>
</dbReference>
<keyword evidence="1" id="KW-0732">Signal</keyword>
<dbReference type="InterPro" id="IPR025348">
    <property type="entry name" value="DUF4252"/>
</dbReference>
<dbReference type="Pfam" id="PF14060">
    <property type="entry name" value="DUF4252"/>
    <property type="match status" value="1"/>
</dbReference>
<evidence type="ECO:0000313" key="2">
    <source>
        <dbReference type="EMBL" id="BDS12026.1"/>
    </source>
</evidence>
<evidence type="ECO:0000256" key="1">
    <source>
        <dbReference type="SAM" id="SignalP"/>
    </source>
</evidence>
<proteinExistence type="predicted"/>
<dbReference type="Proteomes" id="UP001060919">
    <property type="component" value="Chromosome"/>
</dbReference>
<dbReference type="KEGG" id="aup:AsAng_0027410"/>
<feature type="chain" id="PRO_5036928726" evidence="1">
    <location>
        <begin position="21"/>
        <end position="173"/>
    </location>
</feature>
<organism evidence="2 3">
    <name type="scientific">Aureispira anguillae</name>
    <dbReference type="NCBI Taxonomy" id="2864201"/>
    <lineage>
        <taxon>Bacteria</taxon>
        <taxon>Pseudomonadati</taxon>
        <taxon>Bacteroidota</taxon>
        <taxon>Saprospiria</taxon>
        <taxon>Saprospirales</taxon>
        <taxon>Saprospiraceae</taxon>
        <taxon>Aureispira</taxon>
    </lineage>
</organism>
<protein>
    <submittedName>
        <fullName evidence="2">DUF4252 domain-containing protein</fullName>
    </submittedName>
</protein>
<gene>
    <name evidence="2" type="ORF">AsAng_0027410</name>
</gene>
<sequence length="173" mass="19776">MKNIITTIVLATLIIQGAWAQNNAIDKYFKKYEDSDAFTSVYVSEYMFSLFADIDMENPEDKEVMEILNGLKGLQVLTTDKSPQKYYEEAIQLINQKEYKVLMKVKDEGTNVRFLIKKEKNSVKELLLLVGGDEFVLLSIVGNINLNKISKLAKHMDIQGLEHLDKVEEAEAH</sequence>
<accession>A0A916DU74</accession>
<reference evidence="2" key="1">
    <citation type="submission" date="2022-09" db="EMBL/GenBank/DDBJ databases">
        <title>Aureispira anguillicida sp. nov., isolated from Leptocephalus of Japanese eel Anguilla japonica.</title>
        <authorList>
            <person name="Yuasa K."/>
            <person name="Mekata T."/>
            <person name="Ikunari K."/>
        </authorList>
    </citation>
    <scope>NUCLEOTIDE SEQUENCE</scope>
    <source>
        <strain evidence="2">EL160426</strain>
    </source>
</reference>
<evidence type="ECO:0000313" key="3">
    <source>
        <dbReference type="Proteomes" id="UP001060919"/>
    </source>
</evidence>
<dbReference type="EMBL" id="AP026867">
    <property type="protein sequence ID" value="BDS12026.1"/>
    <property type="molecule type" value="Genomic_DNA"/>
</dbReference>
<keyword evidence="3" id="KW-1185">Reference proteome</keyword>
<name>A0A916DU74_9BACT</name>
<dbReference type="AlphaFoldDB" id="A0A916DU74"/>